<evidence type="ECO:0000313" key="3">
    <source>
        <dbReference type="Proteomes" id="UP001597018"/>
    </source>
</evidence>
<reference evidence="3" key="1">
    <citation type="journal article" date="2019" name="Int. J. Syst. Evol. Microbiol.">
        <title>The Global Catalogue of Microorganisms (GCM) 10K type strain sequencing project: providing services to taxonomists for standard genome sequencing and annotation.</title>
        <authorList>
            <consortium name="The Broad Institute Genomics Platform"/>
            <consortium name="The Broad Institute Genome Sequencing Center for Infectious Disease"/>
            <person name="Wu L."/>
            <person name="Ma J."/>
        </authorList>
    </citation>
    <scope>NUCLEOTIDE SEQUENCE [LARGE SCALE GENOMIC DNA]</scope>
    <source>
        <strain evidence="3">CCUG 56401</strain>
    </source>
</reference>
<dbReference type="Proteomes" id="UP001597018">
    <property type="component" value="Unassembled WGS sequence"/>
</dbReference>
<feature type="domain" description="LytR/CpsA/Psr regulator C-terminal" evidence="1">
    <location>
        <begin position="94"/>
        <end position="184"/>
    </location>
</feature>
<evidence type="ECO:0000259" key="1">
    <source>
        <dbReference type="Pfam" id="PF13399"/>
    </source>
</evidence>
<organism evidence="2 3">
    <name type="scientific">Saccharopolyspora rosea</name>
    <dbReference type="NCBI Taxonomy" id="524884"/>
    <lineage>
        <taxon>Bacteria</taxon>
        <taxon>Bacillati</taxon>
        <taxon>Actinomycetota</taxon>
        <taxon>Actinomycetes</taxon>
        <taxon>Pseudonocardiales</taxon>
        <taxon>Pseudonocardiaceae</taxon>
        <taxon>Saccharopolyspora</taxon>
    </lineage>
</organism>
<dbReference type="EMBL" id="JBHTIW010000004">
    <property type="protein sequence ID" value="MFD0919836.1"/>
    <property type="molecule type" value="Genomic_DNA"/>
</dbReference>
<accession>A0ABW3FMV8</accession>
<sequence length="235" mass="25068">MSAVSARVSRRGPRYRRRRPMPALVVLAVLVVLSGVLWTRVFGSVEDIDTATSCNAPGAPTAAPAGQAKPAGAPLGNMLPRNALDRANPVPPQDVHVRVVNGNGESRQASLVADELNSLGFAQGGKPGNDPVYVNYDLHCHGQIRFGGAGVSAARTLSLIAPCAQLVRDEREDASVDFALGSRFDDIKATPEAKQILQQLENWVPQRDQQGSANQEVTPPQISKDLLAKARDVHC</sequence>
<evidence type="ECO:0000313" key="2">
    <source>
        <dbReference type="EMBL" id="MFD0919836.1"/>
    </source>
</evidence>
<protein>
    <submittedName>
        <fullName evidence="2">Envelope integrity protein Cei</fullName>
    </submittedName>
</protein>
<gene>
    <name evidence="2" type="primary">cei</name>
    <name evidence="2" type="ORF">ACFQ16_08775</name>
</gene>
<keyword evidence="3" id="KW-1185">Reference proteome</keyword>
<dbReference type="RefSeq" id="WP_317630404.1">
    <property type="nucleotide sequence ID" value="NZ_BAABLT010000052.1"/>
</dbReference>
<dbReference type="NCBIfam" id="NF035953">
    <property type="entry name" value="integrity_Cei"/>
    <property type="match status" value="1"/>
</dbReference>
<proteinExistence type="predicted"/>
<dbReference type="InterPro" id="IPR027381">
    <property type="entry name" value="LytR/CpsA/Psr_C"/>
</dbReference>
<comment type="caution">
    <text evidence="2">The sequence shown here is derived from an EMBL/GenBank/DDBJ whole genome shotgun (WGS) entry which is preliminary data.</text>
</comment>
<dbReference type="Pfam" id="PF13399">
    <property type="entry name" value="LytR_C"/>
    <property type="match status" value="1"/>
</dbReference>
<name>A0ABW3FMV8_9PSEU</name>